<dbReference type="Pfam" id="PF03619">
    <property type="entry name" value="Solute_trans_a"/>
    <property type="match status" value="1"/>
</dbReference>
<evidence type="ECO:0000313" key="6">
    <source>
        <dbReference type="EMBL" id="CAG5156474.1"/>
    </source>
</evidence>
<keyword evidence="4 5" id="KW-0472">Membrane</keyword>
<dbReference type="AlphaFoldDB" id="A0A8J2N0S3"/>
<keyword evidence="2 5" id="KW-0812">Transmembrane</keyword>
<dbReference type="Proteomes" id="UP000676310">
    <property type="component" value="Unassembled WGS sequence"/>
</dbReference>
<accession>A0A8J2N0S3</accession>
<evidence type="ECO:0000256" key="4">
    <source>
        <dbReference type="ARBA" id="ARBA00023136"/>
    </source>
</evidence>
<feature type="transmembrane region" description="Helical" evidence="5">
    <location>
        <begin position="94"/>
        <end position="119"/>
    </location>
</feature>
<dbReference type="GO" id="GO:0016020">
    <property type="term" value="C:membrane"/>
    <property type="evidence" value="ECO:0007669"/>
    <property type="project" value="UniProtKB-SubCell"/>
</dbReference>
<feature type="transmembrane region" description="Helical" evidence="5">
    <location>
        <begin position="59"/>
        <end position="82"/>
    </location>
</feature>
<proteinExistence type="predicted"/>
<dbReference type="SMART" id="SM01417">
    <property type="entry name" value="Solute_trans_a"/>
    <property type="match status" value="1"/>
</dbReference>
<comment type="subcellular location">
    <subcellularLocation>
        <location evidence="1">Membrane</location>
        <topology evidence="1">Multi-pass membrane protein</topology>
    </subcellularLocation>
</comment>
<dbReference type="EMBL" id="CAJRGZ010000017">
    <property type="protein sequence ID" value="CAG5156474.1"/>
    <property type="molecule type" value="Genomic_DNA"/>
</dbReference>
<evidence type="ECO:0008006" key="8">
    <source>
        <dbReference type="Google" id="ProtNLM"/>
    </source>
</evidence>
<keyword evidence="7" id="KW-1185">Reference proteome</keyword>
<protein>
    <recommendedName>
        <fullName evidence="8">Transmembrane protein</fullName>
    </recommendedName>
</protein>
<keyword evidence="3 5" id="KW-1133">Transmembrane helix</keyword>
<organism evidence="6 7">
    <name type="scientific">Alternaria atra</name>
    <dbReference type="NCBI Taxonomy" id="119953"/>
    <lineage>
        <taxon>Eukaryota</taxon>
        <taxon>Fungi</taxon>
        <taxon>Dikarya</taxon>
        <taxon>Ascomycota</taxon>
        <taxon>Pezizomycotina</taxon>
        <taxon>Dothideomycetes</taxon>
        <taxon>Pleosporomycetidae</taxon>
        <taxon>Pleosporales</taxon>
        <taxon>Pleosporineae</taxon>
        <taxon>Pleosporaceae</taxon>
        <taxon>Alternaria</taxon>
        <taxon>Alternaria sect. Ulocladioides</taxon>
    </lineage>
</organism>
<dbReference type="PANTHER" id="PTHR23423">
    <property type="entry name" value="ORGANIC SOLUTE TRANSPORTER-RELATED"/>
    <property type="match status" value="1"/>
</dbReference>
<dbReference type="RefSeq" id="XP_043167817.1">
    <property type="nucleotide sequence ID" value="XM_043311882.1"/>
</dbReference>
<name>A0A8J2N0S3_9PLEO</name>
<evidence type="ECO:0000313" key="7">
    <source>
        <dbReference type="Proteomes" id="UP000676310"/>
    </source>
</evidence>
<dbReference type="InterPro" id="IPR005178">
    <property type="entry name" value="Ostalpha/TMEM184C"/>
</dbReference>
<sequence>MASTTCLEKERELKVLSKEIRTWYGVLQFIPTSIIIWIATVASLATGTYCKQSNSVHFAHLWLTLLVGYTTTVAIINSVRFYKINKKLLQKHRILFKLLTFKGILGLNFLQSFIISLLAGHGKLIPTKYMTFHDINTGLASLILACEMPIFAVLLLFAFPPLPYKQQGSPAAGPLNAIFDAFNISDLLSAFYRGPMRLVRDQQRQIMRQDSIRIAMVSPGGHEEREGRSAVPAA</sequence>
<evidence type="ECO:0000256" key="1">
    <source>
        <dbReference type="ARBA" id="ARBA00004141"/>
    </source>
</evidence>
<feature type="transmembrane region" description="Helical" evidence="5">
    <location>
        <begin position="139"/>
        <end position="159"/>
    </location>
</feature>
<dbReference type="OrthoDB" id="5348404at2759"/>
<comment type="caution">
    <text evidence="6">The sequence shown here is derived from an EMBL/GenBank/DDBJ whole genome shotgun (WGS) entry which is preliminary data.</text>
</comment>
<evidence type="ECO:0000256" key="5">
    <source>
        <dbReference type="SAM" id="Phobius"/>
    </source>
</evidence>
<gene>
    <name evidence="6" type="ORF">ALTATR162_LOCUS4272</name>
</gene>
<evidence type="ECO:0000256" key="2">
    <source>
        <dbReference type="ARBA" id="ARBA00022692"/>
    </source>
</evidence>
<dbReference type="GeneID" id="67015921"/>
<feature type="transmembrane region" description="Helical" evidence="5">
    <location>
        <begin position="21"/>
        <end position="39"/>
    </location>
</feature>
<evidence type="ECO:0000256" key="3">
    <source>
        <dbReference type="ARBA" id="ARBA00022989"/>
    </source>
</evidence>
<reference evidence="6" key="1">
    <citation type="submission" date="2021-05" db="EMBL/GenBank/DDBJ databases">
        <authorList>
            <person name="Stam R."/>
        </authorList>
    </citation>
    <scope>NUCLEOTIDE SEQUENCE</scope>
    <source>
        <strain evidence="6">CS162</strain>
    </source>
</reference>